<feature type="binding site" evidence="10">
    <location>
        <begin position="13"/>
        <end position="20"/>
    </location>
    <ligand>
        <name>ATP</name>
        <dbReference type="ChEBI" id="CHEBI:30616"/>
    </ligand>
</feature>
<evidence type="ECO:0000256" key="1">
    <source>
        <dbReference type="ARBA" id="ARBA00001946"/>
    </source>
</evidence>
<dbReference type="GO" id="GO:0005524">
    <property type="term" value="F:ATP binding"/>
    <property type="evidence" value="ECO:0007669"/>
    <property type="project" value="UniProtKB-UniRule"/>
</dbReference>
<feature type="site" description="Interaction with substrate tRNA" evidence="10">
    <location>
        <position position="102"/>
    </location>
</feature>
<dbReference type="EC" id="2.5.1.75" evidence="10"/>
<comment type="function">
    <text evidence="2 10 12">Catalyzes the transfer of a dimethylallyl group onto the adenine at position 37 in tRNAs that read codons beginning with uridine, leading to the formation of N6-(dimethylallyl)adenosine (i(6)A).</text>
</comment>
<dbReference type="AlphaFoldDB" id="A0A2M8LDX4"/>
<dbReference type="NCBIfam" id="TIGR00174">
    <property type="entry name" value="miaA"/>
    <property type="match status" value="1"/>
</dbReference>
<keyword evidence="7 10" id="KW-0067">ATP-binding</keyword>
<reference evidence="14 15" key="1">
    <citation type="submission" date="2017-09" db="EMBL/GenBank/DDBJ databases">
        <title>Depth-based differentiation of microbial function through sediment-hosted aquifers and enrichment of novel symbionts in the deep terrestrial subsurface.</title>
        <authorList>
            <person name="Probst A.J."/>
            <person name="Ladd B."/>
            <person name="Jarett J.K."/>
            <person name="Geller-Mcgrath D.E."/>
            <person name="Sieber C.M."/>
            <person name="Emerson J.B."/>
            <person name="Anantharaman K."/>
            <person name="Thomas B.C."/>
            <person name="Malmstrom R."/>
            <person name="Stieglmeier M."/>
            <person name="Klingl A."/>
            <person name="Woyke T."/>
            <person name="Ryan C.M."/>
            <person name="Banfield J.F."/>
        </authorList>
    </citation>
    <scope>NUCLEOTIDE SEQUENCE [LARGE SCALE GENOMIC DNA]</scope>
    <source>
        <strain evidence="14">CG10_big_fil_rev_8_21_14_0_10_48_11</strain>
    </source>
</reference>
<dbReference type="SUPFAM" id="SSF52540">
    <property type="entry name" value="P-loop containing nucleoside triphosphate hydrolases"/>
    <property type="match status" value="2"/>
</dbReference>
<feature type="region of interest" description="Interaction with substrate tRNA" evidence="10">
    <location>
        <begin position="38"/>
        <end position="41"/>
    </location>
</feature>
<keyword evidence="5 10" id="KW-0819">tRNA processing</keyword>
<keyword evidence="8 10" id="KW-0460">Magnesium</keyword>
<evidence type="ECO:0000256" key="5">
    <source>
        <dbReference type="ARBA" id="ARBA00022694"/>
    </source>
</evidence>
<comment type="catalytic activity">
    <reaction evidence="9 10 11">
        <text>adenosine(37) in tRNA + dimethylallyl diphosphate = N(6)-dimethylallyladenosine(37) in tRNA + diphosphate</text>
        <dbReference type="Rhea" id="RHEA:26482"/>
        <dbReference type="Rhea" id="RHEA-COMP:10162"/>
        <dbReference type="Rhea" id="RHEA-COMP:10375"/>
        <dbReference type="ChEBI" id="CHEBI:33019"/>
        <dbReference type="ChEBI" id="CHEBI:57623"/>
        <dbReference type="ChEBI" id="CHEBI:74411"/>
        <dbReference type="ChEBI" id="CHEBI:74415"/>
        <dbReference type="EC" id="2.5.1.75"/>
    </reaction>
</comment>
<comment type="subunit">
    <text evidence="10">Monomer.</text>
</comment>
<proteinExistence type="inferred from homology"/>
<dbReference type="GO" id="GO:0052381">
    <property type="term" value="F:tRNA dimethylallyltransferase activity"/>
    <property type="evidence" value="ECO:0007669"/>
    <property type="project" value="UniProtKB-UniRule"/>
</dbReference>
<comment type="similarity">
    <text evidence="3 10 13">Belongs to the IPP transferase family.</text>
</comment>
<feature type="site" description="Interaction with substrate tRNA" evidence="10">
    <location>
        <position position="125"/>
    </location>
</feature>
<name>A0A2M8LDX4_9BACT</name>
<feature type="binding site" evidence="10">
    <location>
        <begin position="15"/>
        <end position="20"/>
    </location>
    <ligand>
        <name>substrate</name>
    </ligand>
</feature>
<evidence type="ECO:0000256" key="6">
    <source>
        <dbReference type="ARBA" id="ARBA00022741"/>
    </source>
</evidence>
<dbReference type="PANTHER" id="PTHR11088:SF60">
    <property type="entry name" value="TRNA DIMETHYLALLYLTRANSFERASE"/>
    <property type="match status" value="1"/>
</dbReference>
<organism evidence="14 15">
    <name type="scientific">Candidatus Uhrbacteria bacterium CG10_big_fil_rev_8_21_14_0_10_48_11</name>
    <dbReference type="NCBI Taxonomy" id="1975037"/>
    <lineage>
        <taxon>Bacteria</taxon>
        <taxon>Candidatus Uhriibacteriota</taxon>
    </lineage>
</organism>
<evidence type="ECO:0000256" key="10">
    <source>
        <dbReference type="HAMAP-Rule" id="MF_00185"/>
    </source>
</evidence>
<protein>
    <recommendedName>
        <fullName evidence="10">tRNA dimethylallyltransferase</fullName>
        <ecNumber evidence="10">2.5.1.75</ecNumber>
    </recommendedName>
    <alternativeName>
        <fullName evidence="10">Dimethylallyl diphosphate:tRNA dimethylallyltransferase</fullName>
        <shortName evidence="10">DMAPP:tRNA dimethylallyltransferase</shortName>
        <shortName evidence="10">DMATase</shortName>
    </alternativeName>
    <alternativeName>
        <fullName evidence="10">Isopentenyl-diphosphate:tRNA isopentenyltransferase</fullName>
        <shortName evidence="10">IPP transferase</shortName>
        <shortName evidence="10">IPPT</shortName>
        <shortName evidence="10">IPTase</shortName>
    </alternativeName>
</protein>
<evidence type="ECO:0000256" key="2">
    <source>
        <dbReference type="ARBA" id="ARBA00003213"/>
    </source>
</evidence>
<evidence type="ECO:0000256" key="3">
    <source>
        <dbReference type="ARBA" id="ARBA00005842"/>
    </source>
</evidence>
<evidence type="ECO:0000256" key="4">
    <source>
        <dbReference type="ARBA" id="ARBA00022679"/>
    </source>
</evidence>
<dbReference type="HAMAP" id="MF_00185">
    <property type="entry name" value="IPP_trans"/>
    <property type="match status" value="1"/>
</dbReference>
<dbReference type="InterPro" id="IPR027417">
    <property type="entry name" value="P-loop_NTPase"/>
</dbReference>
<gene>
    <name evidence="10" type="primary">miaA</name>
    <name evidence="14" type="ORF">COV04_03560</name>
</gene>
<dbReference type="PANTHER" id="PTHR11088">
    <property type="entry name" value="TRNA DIMETHYLALLYLTRANSFERASE"/>
    <property type="match status" value="1"/>
</dbReference>
<evidence type="ECO:0000256" key="9">
    <source>
        <dbReference type="ARBA" id="ARBA00049563"/>
    </source>
</evidence>
<dbReference type="EMBL" id="PFET01000012">
    <property type="protein sequence ID" value="PJE75649.1"/>
    <property type="molecule type" value="Genomic_DNA"/>
</dbReference>
<evidence type="ECO:0000256" key="12">
    <source>
        <dbReference type="RuleBase" id="RU003784"/>
    </source>
</evidence>
<keyword evidence="6 10" id="KW-0547">Nucleotide-binding</keyword>
<evidence type="ECO:0000256" key="11">
    <source>
        <dbReference type="RuleBase" id="RU003783"/>
    </source>
</evidence>
<evidence type="ECO:0000313" key="14">
    <source>
        <dbReference type="EMBL" id="PJE75649.1"/>
    </source>
</evidence>
<accession>A0A2M8LDX4</accession>
<comment type="cofactor">
    <cofactor evidence="1 10">
        <name>Mg(2+)</name>
        <dbReference type="ChEBI" id="CHEBI:18420"/>
    </cofactor>
</comment>
<evidence type="ECO:0000256" key="13">
    <source>
        <dbReference type="RuleBase" id="RU003785"/>
    </source>
</evidence>
<comment type="caution">
    <text evidence="14">The sequence shown here is derived from an EMBL/GenBank/DDBJ whole genome shotgun (WGS) entry which is preliminary data.</text>
</comment>
<dbReference type="Gene3D" id="3.40.50.300">
    <property type="entry name" value="P-loop containing nucleotide triphosphate hydrolases"/>
    <property type="match status" value="1"/>
</dbReference>
<dbReference type="InterPro" id="IPR039657">
    <property type="entry name" value="Dimethylallyltransferase"/>
</dbReference>
<dbReference type="Proteomes" id="UP000231152">
    <property type="component" value="Unassembled WGS sequence"/>
</dbReference>
<evidence type="ECO:0000256" key="7">
    <source>
        <dbReference type="ARBA" id="ARBA00022840"/>
    </source>
</evidence>
<dbReference type="Pfam" id="PF01715">
    <property type="entry name" value="IPPT"/>
    <property type="match status" value="1"/>
</dbReference>
<evidence type="ECO:0000313" key="15">
    <source>
        <dbReference type="Proteomes" id="UP000231152"/>
    </source>
</evidence>
<dbReference type="GO" id="GO:0006400">
    <property type="term" value="P:tRNA modification"/>
    <property type="evidence" value="ECO:0007669"/>
    <property type="project" value="TreeGrafter"/>
</dbReference>
<comment type="caution">
    <text evidence="10">Lacks conserved residue(s) required for the propagation of feature annotation.</text>
</comment>
<sequence length="301" mass="34157">MSKRLPLLLTIVGPTASGKSDLAVHLARMFDGELVSADSRQVYRGMDVATAKLYPPAPIRQHLVDVVNPDELYSVQQFKLDAREAITSAHARGKLPILVGGTALFIYAVVQNWKLPEVPPNETLRKQLTADLQKRGLPFLVKQLEKLDPLAVAGIDVKNARRVIRAIEVASAIGNWFLQARKKGRTHYDSLKIGITVDTEILRERMKKRVEKMFQSGLVDETKKLLSKYPSSRPSMSGIGYPEVSEYLKGTLTKQECIEKVVSHTYQYSKRQMTWWKKDKEIIWVKGKDEAERFIKKWVAN</sequence>
<evidence type="ECO:0000256" key="8">
    <source>
        <dbReference type="ARBA" id="ARBA00022842"/>
    </source>
</evidence>
<keyword evidence="4 10" id="KW-0808">Transferase</keyword>
<dbReference type="InterPro" id="IPR018022">
    <property type="entry name" value="IPT"/>
</dbReference>
<dbReference type="Gene3D" id="1.10.20.140">
    <property type="match status" value="1"/>
</dbReference>